<evidence type="ECO:0000256" key="1">
    <source>
        <dbReference type="ARBA" id="ARBA00022723"/>
    </source>
</evidence>
<dbReference type="Proteomes" id="UP000694888">
    <property type="component" value="Unplaced"/>
</dbReference>
<evidence type="ECO:0000256" key="8">
    <source>
        <dbReference type="ARBA" id="ARBA00023242"/>
    </source>
</evidence>
<dbReference type="Pfam" id="PF00104">
    <property type="entry name" value="Hormone_recep"/>
    <property type="match status" value="1"/>
</dbReference>
<dbReference type="SUPFAM" id="SSF48508">
    <property type="entry name" value="Nuclear receptor ligand-binding domain"/>
    <property type="match status" value="1"/>
</dbReference>
<feature type="compositionally biased region" description="Low complexity" evidence="9">
    <location>
        <begin position="267"/>
        <end position="276"/>
    </location>
</feature>
<feature type="compositionally biased region" description="Polar residues" evidence="9">
    <location>
        <begin position="1220"/>
        <end position="1238"/>
    </location>
</feature>
<feature type="compositionally biased region" description="Low complexity" evidence="9">
    <location>
        <begin position="94"/>
        <end position="110"/>
    </location>
</feature>
<evidence type="ECO:0000256" key="6">
    <source>
        <dbReference type="ARBA" id="ARBA00023163"/>
    </source>
</evidence>
<dbReference type="SUPFAM" id="SSF57716">
    <property type="entry name" value="Glucocorticoid receptor-like (DNA-binding domain)"/>
    <property type="match status" value="1"/>
</dbReference>
<keyword evidence="6" id="KW-0804">Transcription</keyword>
<sequence length="1648" mass="171812">MTGKTATGQGGRLSQKWVICTEMEESRSPTGGTQTPPGSNEWLREAGERAPRAAGDDQNMERAASRPPDSGGQARNNGSGWVTGSAGRHSPLDASSSSPGAAGRRGSTAGLEPPVAHSRAGRTSSSGSGDGVVVPAHSSSGRDRRQSSLASEEAAPSSSSSPTPYNTKPLHPSTPSSSSSSPSVSSPFVPISAAAAASSSSSSSPSPSLSSSSAAPPPPPSSSSPLHGPPQSSPLHFRDRRGSRLSSGSTSSIQEHRQDQAELHVAGSSKGSPGSSATPRRVSGEQLSALSPKEKSASATLSAFNSLHRAELQRQQQKQQQHQQLHTQLHSPSEVHAVSSKHASADVPLTSSASSSGTNESPTPPFHEAPPPQLRARLLDPPPPPVPRDSGGGASGLARIRDAALLRHLETGRSPGSIALGVEGQGRSIAVRAGSPIEPGRAGDSGLDQRLSWKLLNEPSEEGDAHAAVDKRIIPTHLQANSPRPLASSAGVIVTEAPVSRSHLERGGLPSAEYNTYTALEQAQWKSELSYSDVEEAGGRRESLDTPGDAVSNLPSTLAANTGVPSPGAPQQKLKNQSTLKCLVCGDKSSGVHYGVLACEGCKGFFRRALQNVGDPARKKCFYTKNCDINMQTRNRCQYCRLQKCLGLGMSRAAAKLGRRSRKMRDIIRHIEDTQTEQALHGLLSLNADNNAVVSEAKPGAHSPEEPPPSQQAPPPPPHASQLSPAPAVTSDPNPQISMAALSVLLKQRSAAGQLIGQPMVADHAHPHPAHHPAAALALAVKSELDLRTPSSAAAAAAAAAADAEMKSRIMSLMQQAAAERAIGGGAGGVAPEEEQPLMLKVQRSSPSSQPLGSPGIRYSTSASSAPAPAGLVMQHHRPSPGQITPAHSPPATSSGATGTRPLTLQPAHTSHAAPPLPGDLPSAIMAHLAAARGGQPLVYALPGSAGQVFIKTEDGRIEALGPVEALTQNPSAIIPSTLLPSGITASSSSSTTAPLCSPSSSSFLIPSSSSSSSSPSVVITAATAASLSSTYQPPSSTAGHNLVVGEVTGSPAYSDDQLAPPGLATAGNFPSVIVQHNSSLDLRKKVSAVEQFIRSPIKKRPYFPNEGPDDLSLSASTNHPSGDAAVETESATAAPSSSSSSSSAQNVAKRGSSEPKPKRRRTGNSSSATATSSRAEVAAPSTTTEQAAATSTTSNNNNSTNNGRRSSSGSNVGVYPADSLSSRDLSPPITTSHSHSLAQALHRKDTVTAAAVASSASGPSPHTSTASTLSSPPPRSPGPVSSSTLPGSRSGGGTTDPNSHHAFPHHSLNPPPHHHSHHHHHHHQQQQHHSHPSASPTITSTAASTTTNPHNNNNNNNNLPPAPQGLARTDGLIGLARPLGKEEIKLTVPYMVSRLNDSYNTTFTFLKTKLQEMRVKLVEYRSSMTMDSVIGKIISQHLKSGSQGTSTGEMCWHHFQMRLNRTIEDVVCFAKKIPGFAELDQDDQISLIKGGCFEVACVVCAPFIDADTNSIFLLGNSSIVLRDEMKCGFPLGEHFVELLFNLSNRLNAFSLRNSEKALFSALVLISPDRPGLKNREKVSKLQELLIQALQSEISASHSDEGGLFPRLLMSISSLRELGVEHRRMLESLKGQMSFPHDLYAETFDLIP</sequence>
<dbReference type="Pfam" id="PF00105">
    <property type="entry name" value="zf-C4"/>
    <property type="match status" value="1"/>
</dbReference>
<feature type="compositionally biased region" description="Polar residues" evidence="9">
    <location>
        <begin position="1181"/>
        <end position="1190"/>
    </location>
</feature>
<evidence type="ECO:0000256" key="5">
    <source>
        <dbReference type="ARBA" id="ARBA00023125"/>
    </source>
</evidence>
<keyword evidence="5" id="KW-0238">DNA-binding</keyword>
<evidence type="ECO:0000256" key="4">
    <source>
        <dbReference type="ARBA" id="ARBA00023015"/>
    </source>
</evidence>
<feature type="compositionally biased region" description="Low complexity" evidence="9">
    <location>
        <begin position="1191"/>
        <end position="1212"/>
    </location>
</feature>
<keyword evidence="1" id="KW-0479">Metal-binding</keyword>
<keyword evidence="12" id="KW-1185">Reference proteome</keyword>
<feature type="region of interest" description="Disordered" evidence="9">
    <location>
        <begin position="696"/>
        <end position="734"/>
    </location>
</feature>
<evidence type="ECO:0000259" key="11">
    <source>
        <dbReference type="PROSITE" id="PS51843"/>
    </source>
</evidence>
<feature type="compositionally biased region" description="Low complexity" evidence="9">
    <location>
        <begin position="124"/>
        <end position="134"/>
    </location>
</feature>
<feature type="compositionally biased region" description="Polar residues" evidence="9">
    <location>
        <begin position="891"/>
        <end position="909"/>
    </location>
</feature>
<dbReference type="CDD" id="cd06916">
    <property type="entry name" value="NR_DBD_like"/>
    <property type="match status" value="1"/>
</dbReference>
<feature type="compositionally biased region" description="Low complexity" evidence="9">
    <location>
        <begin position="173"/>
        <end position="214"/>
    </location>
</feature>
<feature type="compositionally biased region" description="Low complexity" evidence="9">
    <location>
        <begin position="1248"/>
        <end position="1271"/>
    </location>
</feature>
<feature type="compositionally biased region" description="Polar residues" evidence="9">
    <location>
        <begin position="73"/>
        <end position="82"/>
    </location>
</feature>
<evidence type="ECO:0000313" key="13">
    <source>
        <dbReference type="RefSeq" id="XP_012941338.2"/>
    </source>
</evidence>
<proteinExistence type="predicted"/>
<gene>
    <name evidence="13" type="primary">LOC101846672</name>
</gene>
<organism evidence="12 13">
    <name type="scientific">Aplysia californica</name>
    <name type="common">California sea hare</name>
    <dbReference type="NCBI Taxonomy" id="6500"/>
    <lineage>
        <taxon>Eukaryota</taxon>
        <taxon>Metazoa</taxon>
        <taxon>Spiralia</taxon>
        <taxon>Lophotrochozoa</taxon>
        <taxon>Mollusca</taxon>
        <taxon>Gastropoda</taxon>
        <taxon>Heterobranchia</taxon>
        <taxon>Euthyneura</taxon>
        <taxon>Tectipleura</taxon>
        <taxon>Aplysiida</taxon>
        <taxon>Aplysioidea</taxon>
        <taxon>Aplysiidae</taxon>
        <taxon>Aplysia</taxon>
    </lineage>
</organism>
<dbReference type="PROSITE" id="PS51843">
    <property type="entry name" value="NR_LBD"/>
    <property type="match status" value="1"/>
</dbReference>
<keyword evidence="3" id="KW-0862">Zinc</keyword>
<feature type="compositionally biased region" description="Basic residues" evidence="9">
    <location>
        <begin position="1313"/>
        <end position="1332"/>
    </location>
</feature>
<dbReference type="CDD" id="cd06929">
    <property type="entry name" value="NR_LBD_F1"/>
    <property type="match status" value="1"/>
</dbReference>
<feature type="compositionally biased region" description="Pro residues" evidence="9">
    <location>
        <begin position="215"/>
        <end position="232"/>
    </location>
</feature>
<dbReference type="SMART" id="SM00430">
    <property type="entry name" value="HOLI"/>
    <property type="match status" value="1"/>
</dbReference>
<dbReference type="PROSITE" id="PS00031">
    <property type="entry name" value="NUCLEAR_REC_DBD_1"/>
    <property type="match status" value="1"/>
</dbReference>
<dbReference type="InterPro" id="IPR013088">
    <property type="entry name" value="Znf_NHR/GATA"/>
</dbReference>
<feature type="domain" description="NR LBD" evidence="11">
    <location>
        <begin position="1426"/>
        <end position="1648"/>
    </location>
</feature>
<feature type="compositionally biased region" description="Low complexity" evidence="9">
    <location>
        <begin position="845"/>
        <end position="870"/>
    </location>
</feature>
<protein>
    <submittedName>
        <fullName evidence="13">Mucin-19</fullName>
    </submittedName>
</protein>
<keyword evidence="4" id="KW-0805">Transcription regulation</keyword>
<evidence type="ECO:0000256" key="2">
    <source>
        <dbReference type="ARBA" id="ARBA00022771"/>
    </source>
</evidence>
<feature type="region of interest" description="Disordered" evidence="9">
    <location>
        <begin position="1"/>
        <end position="396"/>
    </location>
</feature>
<dbReference type="InterPro" id="IPR000536">
    <property type="entry name" value="Nucl_hrmn_rcpt_lig-bd"/>
</dbReference>
<dbReference type="PROSITE" id="PS51030">
    <property type="entry name" value="NUCLEAR_REC_DBD_2"/>
    <property type="match status" value="1"/>
</dbReference>
<feature type="compositionally biased region" description="Pro residues" evidence="9">
    <location>
        <begin position="706"/>
        <end position="719"/>
    </location>
</feature>
<feature type="compositionally biased region" description="Low complexity" evidence="9">
    <location>
        <begin position="313"/>
        <end position="330"/>
    </location>
</feature>
<dbReference type="InterPro" id="IPR001628">
    <property type="entry name" value="Znf_hrmn_rcpt"/>
</dbReference>
<dbReference type="PRINTS" id="PR00546">
    <property type="entry name" value="THYROIDHORMR"/>
</dbReference>
<dbReference type="SMART" id="SM00399">
    <property type="entry name" value="ZnF_C4"/>
    <property type="match status" value="1"/>
</dbReference>
<name>A0ABM1A5Q5_APLCA</name>
<dbReference type="Gene3D" id="3.30.50.10">
    <property type="entry name" value="Erythroid Transcription Factor GATA-1, subunit A"/>
    <property type="match status" value="1"/>
</dbReference>
<evidence type="ECO:0000256" key="7">
    <source>
        <dbReference type="ARBA" id="ARBA00023170"/>
    </source>
</evidence>
<dbReference type="PANTHER" id="PTHR24082:SF473">
    <property type="entry name" value="ECDYSONE-INDUCED PROTEIN 75B, ISOFORM B"/>
    <property type="match status" value="1"/>
</dbReference>
<feature type="region of interest" description="Disordered" evidence="9">
    <location>
        <begin position="841"/>
        <end position="919"/>
    </location>
</feature>
<dbReference type="InterPro" id="IPR035500">
    <property type="entry name" value="NHR-like_dom_sf"/>
</dbReference>
<evidence type="ECO:0000259" key="10">
    <source>
        <dbReference type="PROSITE" id="PS51030"/>
    </source>
</evidence>
<evidence type="ECO:0000256" key="9">
    <source>
        <dbReference type="SAM" id="MobiDB-lite"/>
    </source>
</evidence>
<dbReference type="InterPro" id="IPR001728">
    <property type="entry name" value="ThyrH_rcpt"/>
</dbReference>
<feature type="domain" description="Nuclear receptor" evidence="10">
    <location>
        <begin position="579"/>
        <end position="657"/>
    </location>
</feature>
<reference evidence="13" key="1">
    <citation type="submission" date="2025-08" db="UniProtKB">
        <authorList>
            <consortium name="RefSeq"/>
        </authorList>
    </citation>
    <scope>IDENTIFICATION</scope>
</reference>
<feature type="compositionally biased region" description="Low complexity" evidence="9">
    <location>
        <begin position="1164"/>
        <end position="1180"/>
    </location>
</feature>
<dbReference type="GeneID" id="101846672"/>
<evidence type="ECO:0000256" key="3">
    <source>
        <dbReference type="ARBA" id="ARBA00022833"/>
    </source>
</evidence>
<keyword evidence="2" id="KW-0863">Zinc-finger</keyword>
<feature type="compositionally biased region" description="Pro residues" evidence="9">
    <location>
        <begin position="362"/>
        <end position="373"/>
    </location>
</feature>
<dbReference type="RefSeq" id="XP_012941338.2">
    <property type="nucleotide sequence ID" value="XM_013085884.2"/>
</dbReference>
<evidence type="ECO:0000313" key="12">
    <source>
        <dbReference type="Proteomes" id="UP000694888"/>
    </source>
</evidence>
<feature type="compositionally biased region" description="Basic and acidic residues" evidence="9">
    <location>
        <begin position="42"/>
        <end position="64"/>
    </location>
</feature>
<keyword evidence="8" id="KW-0539">Nucleus</keyword>
<accession>A0ABM1A5Q5</accession>
<keyword evidence="7" id="KW-0675">Receptor</keyword>
<dbReference type="Gene3D" id="1.10.565.10">
    <property type="entry name" value="Retinoid X Receptor"/>
    <property type="match status" value="1"/>
</dbReference>
<dbReference type="PANTHER" id="PTHR24082">
    <property type="entry name" value="NUCLEAR HORMONE RECEPTOR"/>
    <property type="match status" value="1"/>
</dbReference>
<feature type="compositionally biased region" description="Low complexity" evidence="9">
    <location>
        <begin position="147"/>
        <end position="162"/>
    </location>
</feature>
<feature type="compositionally biased region" description="Low complexity" evidence="9">
    <location>
        <begin position="1125"/>
        <end position="1145"/>
    </location>
</feature>
<feature type="compositionally biased region" description="Low complexity" evidence="9">
    <location>
        <begin position="1333"/>
        <end position="1360"/>
    </location>
</feature>
<feature type="compositionally biased region" description="Polar residues" evidence="9">
    <location>
        <begin position="28"/>
        <end position="38"/>
    </location>
</feature>
<dbReference type="InterPro" id="IPR050234">
    <property type="entry name" value="Nuclear_hormone_rcpt_NR1"/>
</dbReference>
<feature type="region of interest" description="Disordered" evidence="9">
    <location>
        <begin position="1100"/>
        <end position="1369"/>
    </location>
</feature>
<dbReference type="PRINTS" id="PR00047">
    <property type="entry name" value="STROIDFINGER"/>
</dbReference>